<name>A0A8H6XS65_9AGAR</name>
<dbReference type="Proteomes" id="UP000623467">
    <property type="component" value="Unassembled WGS sequence"/>
</dbReference>
<dbReference type="OrthoDB" id="3118832at2759"/>
<comment type="caution">
    <text evidence="1">The sequence shown here is derived from an EMBL/GenBank/DDBJ whole genome shotgun (WGS) entry which is preliminary data.</text>
</comment>
<organism evidence="1 3">
    <name type="scientific">Mycena sanguinolenta</name>
    <dbReference type="NCBI Taxonomy" id="230812"/>
    <lineage>
        <taxon>Eukaryota</taxon>
        <taxon>Fungi</taxon>
        <taxon>Dikarya</taxon>
        <taxon>Basidiomycota</taxon>
        <taxon>Agaricomycotina</taxon>
        <taxon>Agaricomycetes</taxon>
        <taxon>Agaricomycetidae</taxon>
        <taxon>Agaricales</taxon>
        <taxon>Marasmiineae</taxon>
        <taxon>Mycenaceae</taxon>
        <taxon>Mycena</taxon>
    </lineage>
</organism>
<dbReference type="EMBL" id="JACAZH010000019">
    <property type="protein sequence ID" value="KAF7346247.1"/>
    <property type="molecule type" value="Genomic_DNA"/>
</dbReference>
<protein>
    <submittedName>
        <fullName evidence="1">Uncharacterized protein</fullName>
    </submittedName>
</protein>
<reference evidence="1" key="1">
    <citation type="submission" date="2020-05" db="EMBL/GenBank/DDBJ databases">
        <title>Mycena genomes resolve the evolution of fungal bioluminescence.</title>
        <authorList>
            <person name="Tsai I.J."/>
        </authorList>
    </citation>
    <scope>NUCLEOTIDE SEQUENCE</scope>
    <source>
        <strain evidence="1">160909Yilan</strain>
    </source>
</reference>
<keyword evidence="3" id="KW-1185">Reference proteome</keyword>
<proteinExistence type="predicted"/>
<dbReference type="AlphaFoldDB" id="A0A8H6XS65"/>
<evidence type="ECO:0000313" key="3">
    <source>
        <dbReference type="Proteomes" id="UP000623467"/>
    </source>
</evidence>
<accession>A0A8H6XS65</accession>
<evidence type="ECO:0000313" key="2">
    <source>
        <dbReference type="EMBL" id="KAF7354965.1"/>
    </source>
</evidence>
<sequence>MGTITQKQALLDEDEYDGLPDLLPIDPNDNHNSILADTVYLFSQDTNSSEYIEIATDPFSGSTLWVKTHRLIASDTEGQCPDMKFESKEEHPGIVTPDLADRAAQVGERLVRRRAEVDYQALMLPLDVIRDGSS</sequence>
<evidence type="ECO:0000313" key="1">
    <source>
        <dbReference type="EMBL" id="KAF7346247.1"/>
    </source>
</evidence>
<gene>
    <name evidence="2" type="ORF">MSAN_01411700</name>
    <name evidence="1" type="ORF">MSAN_01851800</name>
</gene>
<dbReference type="EMBL" id="JACAZH010000011">
    <property type="protein sequence ID" value="KAF7354965.1"/>
    <property type="molecule type" value="Genomic_DNA"/>
</dbReference>